<evidence type="ECO:0000256" key="2">
    <source>
        <dbReference type="ARBA" id="ARBA00007317"/>
    </source>
</evidence>
<dbReference type="EC" id="2.3.1.-" evidence="7"/>
<organism evidence="10 11">
    <name type="scientific">Photobacterium halotolerans</name>
    <dbReference type="NCBI Taxonomy" id="265726"/>
    <lineage>
        <taxon>Bacteria</taxon>
        <taxon>Pseudomonadati</taxon>
        <taxon>Pseudomonadota</taxon>
        <taxon>Gammaproteobacteria</taxon>
        <taxon>Vibrionales</taxon>
        <taxon>Vibrionaceae</taxon>
        <taxon>Photobacterium</taxon>
    </lineage>
</organism>
<dbReference type="SUPFAM" id="SSF51230">
    <property type="entry name" value="Single hybrid motif"/>
    <property type="match status" value="1"/>
</dbReference>
<dbReference type="PANTHER" id="PTHR43178">
    <property type="entry name" value="DIHYDROLIPOAMIDE ACETYLTRANSFERASE COMPONENT OF PYRUVATE DEHYDROGENASE COMPLEX"/>
    <property type="match status" value="1"/>
</dbReference>
<evidence type="ECO:0000256" key="6">
    <source>
        <dbReference type="ARBA" id="ARBA00023315"/>
    </source>
</evidence>
<protein>
    <recommendedName>
        <fullName evidence="7">Dihydrolipoamide acetyltransferase component of pyruvate dehydrogenase complex</fullName>
        <ecNumber evidence="7">2.3.1.-</ecNumber>
    </recommendedName>
</protein>
<dbReference type="SUPFAM" id="SSF52777">
    <property type="entry name" value="CoA-dependent acyltransferases"/>
    <property type="match status" value="1"/>
</dbReference>
<sequence>MPALGADMRDGMLTEWLVAEGDHVNKGDSIAVIETNKGAIEMESYHTGTISRLLVQPMSTLPVGSILANIDLDAETDAGTISETPAPEQPSPQRQDKPQAAPAPAPDEIKAASARAHAITPLASPVVRAMARQQQLNLQGITGSGPFGAILLRDLNKAHQTQQGSDAETPAISPTTRTTDADANRRNQAAMRAAIGAAMEKSKREIPHYYLSHDVDLSAAQQWLSDQNAGRDPEDRLLLPALLIKTVATLLPHFPTLNGFYQNGSFEQAQAIHIGMVISLREGGLMVPAIHHADQLSLDDTMLALRDISLRSRTGRLRSSELTDATITMTNIGDRGCDSVFGVIYPPQVAILGFGRLRQSPQVKNNQIEICDTLTASLSADHRVSDGIIGAKFLYALSQQLQQPEQL</sequence>
<dbReference type="InterPro" id="IPR011053">
    <property type="entry name" value="Single_hybrid_motif"/>
</dbReference>
<evidence type="ECO:0000256" key="8">
    <source>
        <dbReference type="SAM" id="MobiDB-lite"/>
    </source>
</evidence>
<keyword evidence="11" id="KW-1185">Reference proteome</keyword>
<dbReference type="PROSITE" id="PS00189">
    <property type="entry name" value="LIPOYL"/>
    <property type="match status" value="1"/>
</dbReference>
<dbReference type="InterPro" id="IPR036625">
    <property type="entry name" value="E3-bd_dom_sf"/>
</dbReference>
<dbReference type="CDD" id="cd06849">
    <property type="entry name" value="lipoyl_domain"/>
    <property type="match status" value="1"/>
</dbReference>
<dbReference type="InterPro" id="IPR001078">
    <property type="entry name" value="2-oxoacid_DH_actylTfrase"/>
</dbReference>
<dbReference type="EMBL" id="JWYV01000008">
    <property type="protein sequence ID" value="KKC99829.1"/>
    <property type="molecule type" value="Genomic_DNA"/>
</dbReference>
<feature type="region of interest" description="Disordered" evidence="8">
    <location>
        <begin position="80"/>
        <end position="111"/>
    </location>
</feature>
<keyword evidence="5 7" id="KW-0450">Lipoyl</keyword>
<dbReference type="Pfam" id="PF02817">
    <property type="entry name" value="E3_binding"/>
    <property type="match status" value="1"/>
</dbReference>
<dbReference type="InterPro" id="IPR023213">
    <property type="entry name" value="CAT-like_dom_sf"/>
</dbReference>
<dbReference type="InterPro" id="IPR003016">
    <property type="entry name" value="2-oxoA_DH_lipoyl-BS"/>
</dbReference>
<feature type="domain" description="Lipoyl-binding" evidence="9">
    <location>
        <begin position="1"/>
        <end position="71"/>
    </location>
</feature>
<dbReference type="PATRIC" id="fig|265726.11.peg.4331"/>
<gene>
    <name evidence="10" type="ORF">KY46_10910</name>
</gene>
<dbReference type="InterPro" id="IPR050743">
    <property type="entry name" value="2-oxoacid_DH_E2_comp"/>
</dbReference>
<evidence type="ECO:0000313" key="11">
    <source>
        <dbReference type="Proteomes" id="UP000033633"/>
    </source>
</evidence>
<dbReference type="Proteomes" id="UP000033633">
    <property type="component" value="Unassembled WGS sequence"/>
</dbReference>
<dbReference type="SUPFAM" id="SSF47005">
    <property type="entry name" value="Peripheral subunit-binding domain of 2-oxo acid dehydrogenase complex"/>
    <property type="match status" value="1"/>
</dbReference>
<accession>A0A0F5VEB4</accession>
<dbReference type="GO" id="GO:0031405">
    <property type="term" value="F:lipoic acid binding"/>
    <property type="evidence" value="ECO:0007669"/>
    <property type="project" value="TreeGrafter"/>
</dbReference>
<dbReference type="InterPro" id="IPR000089">
    <property type="entry name" value="Biotin_lipoyl"/>
</dbReference>
<dbReference type="PANTHER" id="PTHR43178:SF5">
    <property type="entry name" value="LIPOAMIDE ACYLTRANSFERASE COMPONENT OF BRANCHED-CHAIN ALPHA-KETO ACID DEHYDROGENASE COMPLEX, MITOCHONDRIAL"/>
    <property type="match status" value="1"/>
</dbReference>
<dbReference type="Gene3D" id="4.10.320.10">
    <property type="entry name" value="E3-binding domain"/>
    <property type="match status" value="1"/>
</dbReference>
<dbReference type="InterPro" id="IPR004167">
    <property type="entry name" value="PSBD"/>
</dbReference>
<proteinExistence type="inferred from homology"/>
<comment type="caution">
    <text evidence="10">The sequence shown here is derived from an EMBL/GenBank/DDBJ whole genome shotgun (WGS) entry which is preliminary data.</text>
</comment>
<evidence type="ECO:0000256" key="5">
    <source>
        <dbReference type="ARBA" id="ARBA00022823"/>
    </source>
</evidence>
<dbReference type="Gene3D" id="2.40.50.100">
    <property type="match status" value="1"/>
</dbReference>
<feature type="region of interest" description="Disordered" evidence="8">
    <location>
        <begin position="159"/>
        <end position="182"/>
    </location>
</feature>
<dbReference type="STRING" id="265726.KY46_10910"/>
<keyword evidence="6 7" id="KW-0012">Acyltransferase</keyword>
<name>A0A0F5VEB4_9GAMM</name>
<dbReference type="Pfam" id="PF00198">
    <property type="entry name" value="2-oxoacid_dh"/>
    <property type="match status" value="1"/>
</dbReference>
<evidence type="ECO:0000256" key="4">
    <source>
        <dbReference type="ARBA" id="ARBA00022679"/>
    </source>
</evidence>
<evidence type="ECO:0000256" key="1">
    <source>
        <dbReference type="ARBA" id="ARBA00001938"/>
    </source>
</evidence>
<dbReference type="GO" id="GO:0016407">
    <property type="term" value="F:acetyltransferase activity"/>
    <property type="evidence" value="ECO:0007669"/>
    <property type="project" value="TreeGrafter"/>
</dbReference>
<evidence type="ECO:0000313" key="10">
    <source>
        <dbReference type="EMBL" id="KKC99829.1"/>
    </source>
</evidence>
<comment type="similarity">
    <text evidence="2 7">Belongs to the 2-oxoacid dehydrogenase family.</text>
</comment>
<comment type="subunit">
    <text evidence="3">Forms a 24-polypeptide structural core with octahedral symmetry.</text>
</comment>
<evidence type="ECO:0000259" key="9">
    <source>
        <dbReference type="PROSITE" id="PS50968"/>
    </source>
</evidence>
<dbReference type="Pfam" id="PF00364">
    <property type="entry name" value="Biotin_lipoyl"/>
    <property type="match status" value="1"/>
</dbReference>
<comment type="cofactor">
    <cofactor evidence="1 7">
        <name>(R)-lipoate</name>
        <dbReference type="ChEBI" id="CHEBI:83088"/>
    </cofactor>
</comment>
<reference evidence="10 11" key="1">
    <citation type="submission" date="2014-12" db="EMBL/GenBank/DDBJ databases">
        <title>Mercury Reductase activity and rhizosphere competence traits in the genome of root associated Photobacterium halotolerans MELD1.</title>
        <authorList>
            <person name="Mathew D.C."/>
            <person name="Huang C.-C."/>
        </authorList>
    </citation>
    <scope>NUCLEOTIDE SEQUENCE [LARGE SCALE GENOMIC DNA]</scope>
    <source>
        <strain evidence="10 11">MELD1</strain>
    </source>
</reference>
<evidence type="ECO:0000256" key="3">
    <source>
        <dbReference type="ARBA" id="ARBA00011484"/>
    </source>
</evidence>
<dbReference type="PROSITE" id="PS50968">
    <property type="entry name" value="BIOTINYL_LIPOYL"/>
    <property type="match status" value="1"/>
</dbReference>
<dbReference type="Gene3D" id="3.30.559.10">
    <property type="entry name" value="Chloramphenicol acetyltransferase-like domain"/>
    <property type="match status" value="1"/>
</dbReference>
<evidence type="ECO:0000256" key="7">
    <source>
        <dbReference type="RuleBase" id="RU003423"/>
    </source>
</evidence>
<keyword evidence="4 7" id="KW-0808">Transferase</keyword>
<dbReference type="AlphaFoldDB" id="A0A0F5VEB4"/>
<dbReference type="GO" id="GO:0005737">
    <property type="term" value="C:cytoplasm"/>
    <property type="evidence" value="ECO:0007669"/>
    <property type="project" value="TreeGrafter"/>
</dbReference>